<dbReference type="InterPro" id="IPR016215">
    <property type="entry name" value="NTA_MOA"/>
</dbReference>
<proteinExistence type="inferred from homology"/>
<dbReference type="InterPro" id="IPR036661">
    <property type="entry name" value="Luciferase-like_sf"/>
</dbReference>
<dbReference type="AlphaFoldDB" id="A0A6J5H4C7"/>
<keyword evidence="1 6" id="KW-0285">Flavoprotein</keyword>
<keyword evidence="2 6" id="KW-0288">FMN</keyword>
<dbReference type="GO" id="GO:0018633">
    <property type="term" value="F:dimethyl sulfide monooxygenase activity"/>
    <property type="evidence" value="ECO:0007669"/>
    <property type="project" value="UniProtKB-EC"/>
</dbReference>
<dbReference type="Pfam" id="PF00296">
    <property type="entry name" value="Bac_luciferase"/>
    <property type="match status" value="1"/>
</dbReference>
<evidence type="ECO:0000256" key="5">
    <source>
        <dbReference type="ARBA" id="ARBA00033748"/>
    </source>
</evidence>
<keyword evidence="4 8" id="KW-0503">Monooxygenase</keyword>
<evidence type="ECO:0000256" key="3">
    <source>
        <dbReference type="ARBA" id="ARBA00023002"/>
    </source>
</evidence>
<evidence type="ECO:0000256" key="6">
    <source>
        <dbReference type="PIRSR" id="PIRSR000337-1"/>
    </source>
</evidence>
<dbReference type="Gene3D" id="3.20.20.30">
    <property type="entry name" value="Luciferase-like domain"/>
    <property type="match status" value="1"/>
</dbReference>
<feature type="binding site" evidence="6">
    <location>
        <position position="226"/>
    </location>
    <ligand>
        <name>FMN</name>
        <dbReference type="ChEBI" id="CHEBI:58210"/>
    </ligand>
</feature>
<dbReference type="PANTHER" id="PTHR30011">
    <property type="entry name" value="ALKANESULFONATE MONOOXYGENASE-RELATED"/>
    <property type="match status" value="1"/>
</dbReference>
<comment type="similarity">
    <text evidence="5">Belongs to the NtaA/SnaA/DszA monooxygenase family.</text>
</comment>
<gene>
    <name evidence="8" type="primary">dmoA_3</name>
    <name evidence="8" type="ORF">LMG27177_07243</name>
</gene>
<dbReference type="SUPFAM" id="SSF51679">
    <property type="entry name" value="Bacterial luciferase-like"/>
    <property type="match status" value="1"/>
</dbReference>
<dbReference type="NCBIfam" id="TIGR03860">
    <property type="entry name" value="FMN_nitrolo"/>
    <property type="match status" value="1"/>
</dbReference>
<keyword evidence="3 8" id="KW-0560">Oxidoreductase</keyword>
<dbReference type="InterPro" id="IPR051260">
    <property type="entry name" value="Diverse_substr_monoxygenases"/>
</dbReference>
<dbReference type="InterPro" id="IPR011251">
    <property type="entry name" value="Luciferase-like_dom"/>
</dbReference>
<dbReference type="RefSeq" id="WP_175166197.1">
    <property type="nucleotide sequence ID" value="NZ_CADIKI010000036.1"/>
</dbReference>
<feature type="binding site" evidence="6">
    <location>
        <position position="151"/>
    </location>
    <ligand>
        <name>FMN</name>
        <dbReference type="ChEBI" id="CHEBI:58210"/>
    </ligand>
</feature>
<sequence>MMHLFSFLTHSPINHANLSWADPRDERLEGMKSFKYWQDLARTLERGKFDGVFFADTMGGFDQYKQRTDEAVKYGVWWPIHDPAPVLAAMGAATSHLGLGFTLSTTAVHPYQAVRTISTLDYLTGGRVAWNIVTGASRGEHRALGHEQMDHDERYDRADEFLEICEAYWSGVDPTAILADRKNLILADPEKVSRVEHNGKYFRTSAVPPTFPSPQGRPVIFQAGSSGRGQSFAMKHADVVFAVQPHAQGAKKLMGDLNAAARAAGRDGCNVLFGVQVILGGTEEEARRNQKELVERIPLEAALSRVSGVMGIDFDTLDLDKPLEQMDTQAARGLMAAALATGSSAQITGREAALLWGASAGNPQIVGTPEQVADKLEAYWRDTGCSGFNITPSITPSGIEDFVDHVVPILQERKVFRREYEGNTLRENLLSKA</sequence>
<evidence type="ECO:0000256" key="4">
    <source>
        <dbReference type="ARBA" id="ARBA00023033"/>
    </source>
</evidence>
<protein>
    <submittedName>
        <fullName evidence="8">Dimethyl-sulfide monooxygenase</fullName>
        <ecNumber evidence="8">1.14.13.131</ecNumber>
    </submittedName>
</protein>
<feature type="binding site" evidence="6">
    <location>
        <position position="102"/>
    </location>
    <ligand>
        <name>FMN</name>
        <dbReference type="ChEBI" id="CHEBI:58210"/>
    </ligand>
</feature>
<feature type="domain" description="Luciferase-like" evidence="7">
    <location>
        <begin position="31"/>
        <end position="384"/>
    </location>
</feature>
<evidence type="ECO:0000256" key="2">
    <source>
        <dbReference type="ARBA" id="ARBA00022643"/>
    </source>
</evidence>
<reference evidence="8 9" key="1">
    <citation type="submission" date="2020-04" db="EMBL/GenBank/DDBJ databases">
        <authorList>
            <person name="De Canck E."/>
        </authorList>
    </citation>
    <scope>NUCLEOTIDE SEQUENCE [LARGE SCALE GENOMIC DNA]</scope>
    <source>
        <strain evidence="8 9">LMG 27177</strain>
    </source>
</reference>
<accession>A0A6J5H4C7</accession>
<feature type="binding site" evidence="6">
    <location>
        <position position="155"/>
    </location>
    <ligand>
        <name>FMN</name>
        <dbReference type="ChEBI" id="CHEBI:58210"/>
    </ligand>
</feature>
<feature type="binding site" evidence="6">
    <location>
        <position position="56"/>
    </location>
    <ligand>
        <name>FMN</name>
        <dbReference type="ChEBI" id="CHEBI:58210"/>
    </ligand>
</feature>
<dbReference type="Proteomes" id="UP000494252">
    <property type="component" value="Unassembled WGS sequence"/>
</dbReference>
<evidence type="ECO:0000259" key="7">
    <source>
        <dbReference type="Pfam" id="PF00296"/>
    </source>
</evidence>
<evidence type="ECO:0000313" key="8">
    <source>
        <dbReference type="EMBL" id="CAB3810493.1"/>
    </source>
</evidence>
<organism evidence="8 9">
    <name type="scientific">Paraburkholderia fynbosensis</name>
    <dbReference type="NCBI Taxonomy" id="1200993"/>
    <lineage>
        <taxon>Bacteria</taxon>
        <taxon>Pseudomonadati</taxon>
        <taxon>Pseudomonadota</taxon>
        <taxon>Betaproteobacteria</taxon>
        <taxon>Burkholderiales</taxon>
        <taxon>Burkholderiaceae</taxon>
        <taxon>Paraburkholderia</taxon>
    </lineage>
</organism>
<name>A0A6J5H4C7_9BURK</name>
<dbReference type="EC" id="1.14.13.131" evidence="8"/>
<dbReference type="EMBL" id="CADIKI010000036">
    <property type="protein sequence ID" value="CAB3810493.1"/>
    <property type="molecule type" value="Genomic_DNA"/>
</dbReference>
<keyword evidence="9" id="KW-1185">Reference proteome</keyword>
<dbReference type="PANTHER" id="PTHR30011:SF16">
    <property type="entry name" value="C2H2 FINGER DOMAIN TRANSCRIPTION FACTOR (EUROFUNG)-RELATED"/>
    <property type="match status" value="1"/>
</dbReference>
<dbReference type="PIRSF" id="PIRSF000337">
    <property type="entry name" value="NTA_MOA"/>
    <property type="match status" value="1"/>
</dbReference>
<evidence type="ECO:0000256" key="1">
    <source>
        <dbReference type="ARBA" id="ARBA00022630"/>
    </source>
</evidence>
<evidence type="ECO:0000313" key="9">
    <source>
        <dbReference type="Proteomes" id="UP000494252"/>
    </source>
</evidence>
<feature type="binding site" evidence="6">
    <location>
        <position position="225"/>
    </location>
    <ligand>
        <name>FMN</name>
        <dbReference type="ChEBI" id="CHEBI:58210"/>
    </ligand>
</feature>